<dbReference type="Gene3D" id="1.10.520.10">
    <property type="match status" value="1"/>
</dbReference>
<reference evidence="1 2" key="1">
    <citation type="journal article" date="2016" name="Sci. Rep.">
        <title>The Dendrobium catenatum Lindl. genome sequence provides insights into polysaccharide synthase, floral development and adaptive evolution.</title>
        <authorList>
            <person name="Zhang G.Q."/>
            <person name="Xu Q."/>
            <person name="Bian C."/>
            <person name="Tsai W.C."/>
            <person name="Yeh C.M."/>
            <person name="Liu K.W."/>
            <person name="Yoshida K."/>
            <person name="Zhang L.S."/>
            <person name="Chang S.B."/>
            <person name="Chen F."/>
            <person name="Shi Y."/>
            <person name="Su Y.Y."/>
            <person name="Zhang Y.Q."/>
            <person name="Chen L.J."/>
            <person name="Yin Y."/>
            <person name="Lin M."/>
            <person name="Huang H."/>
            <person name="Deng H."/>
            <person name="Wang Z.W."/>
            <person name="Zhu S.L."/>
            <person name="Zhao X."/>
            <person name="Deng C."/>
            <person name="Niu S.C."/>
            <person name="Huang J."/>
            <person name="Wang M."/>
            <person name="Liu G.H."/>
            <person name="Yang H.J."/>
            <person name="Xiao X.J."/>
            <person name="Hsiao Y.Y."/>
            <person name="Wu W.L."/>
            <person name="Chen Y.Y."/>
            <person name="Mitsuda N."/>
            <person name="Ohme-Takagi M."/>
            <person name="Luo Y.B."/>
            <person name="Van de Peer Y."/>
            <person name="Liu Z.J."/>
        </authorList>
    </citation>
    <scope>NUCLEOTIDE SEQUENCE [LARGE SCALE GENOMIC DNA]</scope>
    <source>
        <tissue evidence="1">The whole plant</tissue>
    </source>
</reference>
<evidence type="ECO:0000313" key="1">
    <source>
        <dbReference type="EMBL" id="PKU87045.1"/>
    </source>
</evidence>
<evidence type="ECO:0000313" key="2">
    <source>
        <dbReference type="Proteomes" id="UP000233837"/>
    </source>
</evidence>
<dbReference type="AlphaFoldDB" id="A0A2I0XGK9"/>
<protein>
    <submittedName>
        <fullName evidence="1">Peroxidase 50</fullName>
    </submittedName>
</protein>
<gene>
    <name evidence="1" type="primary">PER50</name>
    <name evidence="1" type="ORF">MA16_Dca025337</name>
</gene>
<name>A0A2I0XGK9_9ASPA</name>
<proteinExistence type="predicted"/>
<accession>A0A2I0XGK9</accession>
<keyword evidence="1" id="KW-0575">Peroxidase</keyword>
<dbReference type="EMBL" id="KZ501900">
    <property type="protein sequence ID" value="PKU87045.1"/>
    <property type="molecule type" value="Genomic_DNA"/>
</dbReference>
<organism evidence="1 2">
    <name type="scientific">Dendrobium catenatum</name>
    <dbReference type="NCBI Taxonomy" id="906689"/>
    <lineage>
        <taxon>Eukaryota</taxon>
        <taxon>Viridiplantae</taxon>
        <taxon>Streptophyta</taxon>
        <taxon>Embryophyta</taxon>
        <taxon>Tracheophyta</taxon>
        <taxon>Spermatophyta</taxon>
        <taxon>Magnoliopsida</taxon>
        <taxon>Liliopsida</taxon>
        <taxon>Asparagales</taxon>
        <taxon>Orchidaceae</taxon>
        <taxon>Epidendroideae</taxon>
        <taxon>Malaxideae</taxon>
        <taxon>Dendrobiinae</taxon>
        <taxon>Dendrobium</taxon>
    </lineage>
</organism>
<reference evidence="1 2" key="2">
    <citation type="journal article" date="2017" name="Nature">
        <title>The Apostasia genome and the evolution of orchids.</title>
        <authorList>
            <person name="Zhang G.Q."/>
            <person name="Liu K.W."/>
            <person name="Li Z."/>
            <person name="Lohaus R."/>
            <person name="Hsiao Y.Y."/>
            <person name="Niu S.C."/>
            <person name="Wang J.Y."/>
            <person name="Lin Y.C."/>
            <person name="Xu Q."/>
            <person name="Chen L.J."/>
            <person name="Yoshida K."/>
            <person name="Fujiwara S."/>
            <person name="Wang Z.W."/>
            <person name="Zhang Y.Q."/>
            <person name="Mitsuda N."/>
            <person name="Wang M."/>
            <person name="Liu G.H."/>
            <person name="Pecoraro L."/>
            <person name="Huang H.X."/>
            <person name="Xiao X.J."/>
            <person name="Lin M."/>
            <person name="Wu X.Y."/>
            <person name="Wu W.L."/>
            <person name="Chen Y.Y."/>
            <person name="Chang S.B."/>
            <person name="Sakamoto S."/>
            <person name="Ohme-Takagi M."/>
            <person name="Yagi M."/>
            <person name="Zeng S.J."/>
            <person name="Shen C.Y."/>
            <person name="Yeh C.M."/>
            <person name="Luo Y.B."/>
            <person name="Tsai W.C."/>
            <person name="Van de Peer Y."/>
            <person name="Liu Z.J."/>
        </authorList>
    </citation>
    <scope>NUCLEOTIDE SEQUENCE [LARGE SCALE GENOMIC DNA]</scope>
    <source>
        <tissue evidence="1">The whole plant</tissue>
    </source>
</reference>
<dbReference type="Proteomes" id="UP000233837">
    <property type="component" value="Unassembled WGS sequence"/>
</dbReference>
<keyword evidence="1" id="KW-0560">Oxidoreductase</keyword>
<sequence length="71" mass="7749">MVNFKSNDIDSSSSGMKIFVYMFGNNSCDESVIMVSTMNNKVEKDNLDNLSLTGDGFNTVMKAKAVIDAIT</sequence>
<keyword evidence="2" id="KW-1185">Reference proteome</keyword>
<dbReference type="GO" id="GO:0004601">
    <property type="term" value="F:peroxidase activity"/>
    <property type="evidence" value="ECO:0007669"/>
    <property type="project" value="UniProtKB-KW"/>
</dbReference>